<dbReference type="EMBL" id="JAPDGR010001008">
    <property type="protein sequence ID" value="KAJ2986024.1"/>
    <property type="molecule type" value="Genomic_DNA"/>
</dbReference>
<organism evidence="1 2">
    <name type="scientific">Xylaria curta</name>
    <dbReference type="NCBI Taxonomy" id="42375"/>
    <lineage>
        <taxon>Eukaryota</taxon>
        <taxon>Fungi</taxon>
        <taxon>Dikarya</taxon>
        <taxon>Ascomycota</taxon>
        <taxon>Pezizomycotina</taxon>
        <taxon>Sordariomycetes</taxon>
        <taxon>Xylariomycetidae</taxon>
        <taxon>Xylariales</taxon>
        <taxon>Xylariaceae</taxon>
        <taxon>Xylaria</taxon>
    </lineage>
</organism>
<reference evidence="1" key="1">
    <citation type="submission" date="2022-10" db="EMBL/GenBank/DDBJ databases">
        <title>Genome Sequence of Xylaria curta.</title>
        <authorList>
            <person name="Buettner E."/>
        </authorList>
    </citation>
    <scope>NUCLEOTIDE SEQUENCE</scope>
    <source>
        <strain evidence="1">Babe10</strain>
    </source>
</reference>
<keyword evidence="2" id="KW-1185">Reference proteome</keyword>
<gene>
    <name evidence="1" type="ORF">NUW58_g5228</name>
</gene>
<protein>
    <submittedName>
        <fullName evidence="1">Uncharacterized protein</fullName>
    </submittedName>
</protein>
<dbReference type="Proteomes" id="UP001143856">
    <property type="component" value="Unassembled WGS sequence"/>
</dbReference>
<name>A0ACC1P3S5_9PEZI</name>
<proteinExistence type="predicted"/>
<evidence type="ECO:0000313" key="2">
    <source>
        <dbReference type="Proteomes" id="UP001143856"/>
    </source>
</evidence>
<comment type="caution">
    <text evidence="1">The sequence shown here is derived from an EMBL/GenBank/DDBJ whole genome shotgun (WGS) entry which is preliminary data.</text>
</comment>
<evidence type="ECO:0000313" key="1">
    <source>
        <dbReference type="EMBL" id="KAJ2986024.1"/>
    </source>
</evidence>
<accession>A0ACC1P3S5</accession>
<sequence length="385" mass="42493">MGRLLGTSLLPTLTATLASANSACISAVTWGDPRVDLFGRSPDHSLWHKFSTGYDWQPEGVEHIPSDAFSCPSVSSWGYGRLDIVWINRSDGIVLHKYFDGGNWGPSWEGAIELSGDGDLDSVETLSWGQGRLDIIGNAPNGSILHKAWTGTDYYPTGKEWEDLGGNFSGLPSIGSWGENRLDVVGISAETGSLFHRFWEGTKWSDWEDLEGGPFIGKPTVSSWGPERLDLWAIDQGGVVHHKFWDGSQWNGWEKLGGKFTQTPQVAHWTKGKIDIVGRGLDDNKFYLKSFDGDNWNPDVKGFYDLSGPYDSEPRLLTKLNNQNFLYLFGVDQDSILRMQIWSGFDWQPGPQKTWPLGNVSSTMASGGSGDLAFGTQHVLLGAEL</sequence>